<comment type="similarity">
    <text evidence="7 8">Belongs to the class I-like SAM-binding methyltransferase superfamily. C5-methyltransferase family.</text>
</comment>
<accession>A0A1H7LLS6</accession>
<evidence type="ECO:0000256" key="6">
    <source>
        <dbReference type="ARBA" id="ARBA00047422"/>
    </source>
</evidence>
<keyword evidence="10" id="KW-1185">Reference proteome</keyword>
<dbReference type="InterPro" id="IPR050390">
    <property type="entry name" value="C5-Methyltransferase"/>
</dbReference>
<dbReference type="PRINTS" id="PR00105">
    <property type="entry name" value="C5METTRFRASE"/>
</dbReference>
<evidence type="ECO:0000313" key="10">
    <source>
        <dbReference type="Proteomes" id="UP000198620"/>
    </source>
</evidence>
<keyword evidence="4 7" id="KW-0949">S-adenosyl-L-methionine</keyword>
<dbReference type="GO" id="GO:0003677">
    <property type="term" value="F:DNA binding"/>
    <property type="evidence" value="ECO:0007669"/>
    <property type="project" value="TreeGrafter"/>
</dbReference>
<gene>
    <name evidence="9" type="ORF">SAMN05216387_104103</name>
</gene>
<keyword evidence="2 7" id="KW-0489">Methyltransferase</keyword>
<keyword evidence="5" id="KW-0680">Restriction system</keyword>
<comment type="catalytic activity">
    <reaction evidence="6">
        <text>a 2'-deoxycytidine in DNA + S-adenosyl-L-methionine = a 5-methyl-2'-deoxycytidine in DNA + S-adenosyl-L-homocysteine + H(+)</text>
        <dbReference type="Rhea" id="RHEA:13681"/>
        <dbReference type="Rhea" id="RHEA-COMP:11369"/>
        <dbReference type="Rhea" id="RHEA-COMP:11370"/>
        <dbReference type="ChEBI" id="CHEBI:15378"/>
        <dbReference type="ChEBI" id="CHEBI:57856"/>
        <dbReference type="ChEBI" id="CHEBI:59789"/>
        <dbReference type="ChEBI" id="CHEBI:85452"/>
        <dbReference type="ChEBI" id="CHEBI:85454"/>
        <dbReference type="EC" id="2.1.1.37"/>
    </reaction>
</comment>
<dbReference type="NCBIfam" id="TIGR00675">
    <property type="entry name" value="dcm"/>
    <property type="match status" value="1"/>
</dbReference>
<dbReference type="SUPFAM" id="SSF53335">
    <property type="entry name" value="S-adenosyl-L-methionine-dependent methyltransferases"/>
    <property type="match status" value="1"/>
</dbReference>
<evidence type="ECO:0000256" key="4">
    <source>
        <dbReference type="ARBA" id="ARBA00022691"/>
    </source>
</evidence>
<dbReference type="GO" id="GO:0009307">
    <property type="term" value="P:DNA restriction-modification system"/>
    <property type="evidence" value="ECO:0007669"/>
    <property type="project" value="UniProtKB-KW"/>
</dbReference>
<dbReference type="PANTHER" id="PTHR10629:SF52">
    <property type="entry name" value="DNA (CYTOSINE-5)-METHYLTRANSFERASE 1"/>
    <property type="match status" value="1"/>
</dbReference>
<feature type="active site" evidence="7">
    <location>
        <position position="145"/>
    </location>
</feature>
<reference evidence="9 10" key="1">
    <citation type="submission" date="2016-10" db="EMBL/GenBank/DDBJ databases">
        <authorList>
            <person name="de Groot N.N."/>
        </authorList>
    </citation>
    <scope>NUCLEOTIDE SEQUENCE [LARGE SCALE GENOMIC DNA]</scope>
    <source>
        <strain evidence="9 10">Nv1</strain>
    </source>
</reference>
<evidence type="ECO:0000313" key="9">
    <source>
        <dbReference type="EMBL" id="SEK99914.1"/>
    </source>
</evidence>
<keyword evidence="3 7" id="KW-0808">Transferase</keyword>
<name>A0A1H7LLS6_9PROT</name>
<evidence type="ECO:0000256" key="5">
    <source>
        <dbReference type="ARBA" id="ARBA00022747"/>
    </source>
</evidence>
<organism evidence="9 10">
    <name type="scientific">Nitrosovibrio tenuis</name>
    <dbReference type="NCBI Taxonomy" id="1233"/>
    <lineage>
        <taxon>Bacteria</taxon>
        <taxon>Pseudomonadati</taxon>
        <taxon>Pseudomonadota</taxon>
        <taxon>Betaproteobacteria</taxon>
        <taxon>Nitrosomonadales</taxon>
        <taxon>Nitrosomonadaceae</taxon>
        <taxon>Nitrosovibrio</taxon>
    </lineage>
</organism>
<evidence type="ECO:0000256" key="2">
    <source>
        <dbReference type="ARBA" id="ARBA00022603"/>
    </source>
</evidence>
<dbReference type="EMBL" id="FOBH01000004">
    <property type="protein sequence ID" value="SEK99914.1"/>
    <property type="molecule type" value="Genomic_DNA"/>
</dbReference>
<dbReference type="OrthoDB" id="9813719at2"/>
<evidence type="ECO:0000256" key="7">
    <source>
        <dbReference type="PROSITE-ProRule" id="PRU01016"/>
    </source>
</evidence>
<dbReference type="STRING" id="1233.SAMN05216387_104103"/>
<dbReference type="AlphaFoldDB" id="A0A1H7LLS6"/>
<dbReference type="GO" id="GO:0044027">
    <property type="term" value="P:negative regulation of gene expression via chromosomal CpG island methylation"/>
    <property type="evidence" value="ECO:0007669"/>
    <property type="project" value="TreeGrafter"/>
</dbReference>
<dbReference type="Gene3D" id="3.40.50.150">
    <property type="entry name" value="Vaccinia Virus protein VP39"/>
    <property type="match status" value="1"/>
</dbReference>
<dbReference type="PROSITE" id="PS51679">
    <property type="entry name" value="SAM_MT_C5"/>
    <property type="match status" value="1"/>
</dbReference>
<proteinExistence type="inferred from homology"/>
<protein>
    <recommendedName>
        <fullName evidence="1">DNA (cytosine-5-)-methyltransferase</fullName>
        <ecNumber evidence="1">2.1.1.37</ecNumber>
    </recommendedName>
</protein>
<dbReference type="InterPro" id="IPR001525">
    <property type="entry name" value="C5_MeTfrase"/>
</dbReference>
<dbReference type="Proteomes" id="UP000198620">
    <property type="component" value="Unassembled WGS sequence"/>
</dbReference>
<dbReference type="Gene3D" id="3.90.120.10">
    <property type="entry name" value="DNA Methylase, subunit A, domain 2"/>
    <property type="match status" value="1"/>
</dbReference>
<evidence type="ECO:0000256" key="1">
    <source>
        <dbReference type="ARBA" id="ARBA00011975"/>
    </source>
</evidence>
<evidence type="ECO:0000256" key="8">
    <source>
        <dbReference type="RuleBase" id="RU000416"/>
    </source>
</evidence>
<dbReference type="PANTHER" id="PTHR10629">
    <property type="entry name" value="CYTOSINE-SPECIFIC METHYLTRANSFERASE"/>
    <property type="match status" value="1"/>
</dbReference>
<dbReference type="GO" id="GO:0032259">
    <property type="term" value="P:methylation"/>
    <property type="evidence" value="ECO:0007669"/>
    <property type="project" value="UniProtKB-KW"/>
</dbReference>
<sequence>MTSSILLSHKLTFHDIEKQQAKAMQTLASRYWSIECRKVDWPKLNTAAPELRVVDLFAGCGGLTLGALIACLQLDRKLRVVLAADVWSDANDVYQTNFHSVLDTISTLDLSLIVKGPESLYLSNLGLKLADAAGLVDVVVAGPPCQGHSDLNNSSRRDDPRNMLYTVPVAFGLQTKAKVIVVENVPSVIHATSQVVTAALEALSAGGYSVVQFLADAQDFGLPQTRKRHFLIASRMHTGEELGQLFAKIPRRPNNIRLWDFIGDLETESEDLAHFSSRRSKISLRNQQRIMFLFASNRFDLPNHLRPPCHREKQHSYRSMYGRLQADLPAQTITSGFGSMGQGRFVHPTQRRMITPHEAARIQGFPDYFKFAPIKKLTALREMIGNAVAPPIAAVLLTMLFEGPAFPNPLSGLQDSSGSSDIFQLR</sequence>
<dbReference type="RefSeq" id="WP_143053055.1">
    <property type="nucleotide sequence ID" value="NZ_FOBH01000004.1"/>
</dbReference>
<dbReference type="Pfam" id="PF00145">
    <property type="entry name" value="DNA_methylase"/>
    <property type="match status" value="1"/>
</dbReference>
<dbReference type="EC" id="2.1.1.37" evidence="1"/>
<dbReference type="InterPro" id="IPR029063">
    <property type="entry name" value="SAM-dependent_MTases_sf"/>
</dbReference>
<evidence type="ECO:0000256" key="3">
    <source>
        <dbReference type="ARBA" id="ARBA00022679"/>
    </source>
</evidence>
<dbReference type="GO" id="GO:0003886">
    <property type="term" value="F:DNA (cytosine-5-)-methyltransferase activity"/>
    <property type="evidence" value="ECO:0007669"/>
    <property type="project" value="UniProtKB-EC"/>
</dbReference>